<dbReference type="Pfam" id="PF03466">
    <property type="entry name" value="LysR_substrate"/>
    <property type="match status" value="1"/>
</dbReference>
<dbReference type="InterPro" id="IPR036390">
    <property type="entry name" value="WH_DNA-bd_sf"/>
</dbReference>
<keyword evidence="4" id="KW-0804">Transcription</keyword>
<dbReference type="PROSITE" id="PS50931">
    <property type="entry name" value="HTH_LYSR"/>
    <property type="match status" value="1"/>
</dbReference>
<accession>A0AAU7GD84</accession>
<dbReference type="Gene3D" id="3.40.190.10">
    <property type="entry name" value="Periplasmic binding protein-like II"/>
    <property type="match status" value="2"/>
</dbReference>
<keyword evidence="3" id="KW-0238">DNA-binding</keyword>
<organism evidence="6">
    <name type="scientific">Leifsonia sp. NPDC080035</name>
    <dbReference type="NCBI Taxonomy" id="3143936"/>
    <lineage>
        <taxon>Bacteria</taxon>
        <taxon>Bacillati</taxon>
        <taxon>Actinomycetota</taxon>
        <taxon>Actinomycetes</taxon>
        <taxon>Micrococcales</taxon>
        <taxon>Microbacteriaceae</taxon>
        <taxon>Leifsonia</taxon>
    </lineage>
</organism>
<dbReference type="EMBL" id="CP157390">
    <property type="protein sequence ID" value="XBM48872.1"/>
    <property type="molecule type" value="Genomic_DNA"/>
</dbReference>
<evidence type="ECO:0000256" key="2">
    <source>
        <dbReference type="ARBA" id="ARBA00023015"/>
    </source>
</evidence>
<evidence type="ECO:0000313" key="6">
    <source>
        <dbReference type="EMBL" id="XBM48872.1"/>
    </source>
</evidence>
<comment type="similarity">
    <text evidence="1">Belongs to the LysR transcriptional regulatory family.</text>
</comment>
<dbReference type="AlphaFoldDB" id="A0AAU7GD84"/>
<dbReference type="InterPro" id="IPR036388">
    <property type="entry name" value="WH-like_DNA-bd_sf"/>
</dbReference>
<evidence type="ECO:0000256" key="1">
    <source>
        <dbReference type="ARBA" id="ARBA00009437"/>
    </source>
</evidence>
<dbReference type="PANTHER" id="PTHR30126:SF39">
    <property type="entry name" value="HTH-TYPE TRANSCRIPTIONAL REGULATOR CYSL"/>
    <property type="match status" value="1"/>
</dbReference>
<proteinExistence type="inferred from homology"/>
<gene>
    <name evidence="6" type="ORF">AAME72_03190</name>
</gene>
<protein>
    <submittedName>
        <fullName evidence="6">LysR family transcriptional regulator</fullName>
    </submittedName>
</protein>
<feature type="domain" description="HTH lysR-type" evidence="5">
    <location>
        <begin position="4"/>
        <end position="61"/>
    </location>
</feature>
<dbReference type="InterPro" id="IPR000847">
    <property type="entry name" value="LysR_HTH_N"/>
</dbReference>
<evidence type="ECO:0000259" key="5">
    <source>
        <dbReference type="PROSITE" id="PS50931"/>
    </source>
</evidence>
<sequence length="312" mass="33648">MLMVNPTHLRTLLEVIRLGSFAAAANRLGYTASAVSQQMAALEHDTGIRLFERSARSVRPTEAAAVMAGHAITVLADIDRLLESAGTADHSRPELRVSLYPSLARTLLPRLLRSPGWLAHDVALRLSVRDPSPAIQAMRRGEDTDVTLVYWVGDSGLSWPRSVEPVRIGEDRMRFVVPSAWRLHGQGGIGVDQLVGRPWILHHPGSSDAAVIDAFLDEHGLRPRAVARCDDFAVTLDIVATGYAATLVPEIALGDLPAGVEVLDVPDMRLSREVFALVSAAAPPETTALFLRLVDEILDDLGFETAPAAIGS</sequence>
<dbReference type="PANTHER" id="PTHR30126">
    <property type="entry name" value="HTH-TYPE TRANSCRIPTIONAL REGULATOR"/>
    <property type="match status" value="1"/>
</dbReference>
<name>A0AAU7GD84_9MICO</name>
<reference evidence="6" key="1">
    <citation type="submission" date="2024-05" db="EMBL/GenBank/DDBJ databases">
        <title>The Natural Products Discovery Center: Release of the First 8490 Sequenced Strains for Exploring Actinobacteria Biosynthetic Diversity.</title>
        <authorList>
            <person name="Kalkreuter E."/>
            <person name="Kautsar S.A."/>
            <person name="Yang D."/>
            <person name="Bader C.D."/>
            <person name="Teijaro C.N."/>
            <person name="Fluegel L."/>
            <person name="Davis C.M."/>
            <person name="Simpson J.R."/>
            <person name="Lauterbach L."/>
            <person name="Steele A.D."/>
            <person name="Gui C."/>
            <person name="Meng S."/>
            <person name="Li G."/>
            <person name="Viehrig K."/>
            <person name="Ye F."/>
            <person name="Su P."/>
            <person name="Kiefer A.F."/>
            <person name="Nichols A."/>
            <person name="Cepeda A.J."/>
            <person name="Yan W."/>
            <person name="Fan B."/>
            <person name="Jiang Y."/>
            <person name="Adhikari A."/>
            <person name="Zheng C.-J."/>
            <person name="Schuster L."/>
            <person name="Cowan T.M."/>
            <person name="Smanski M.J."/>
            <person name="Chevrette M.G."/>
            <person name="de Carvalho L.P.S."/>
            <person name="Shen B."/>
        </authorList>
    </citation>
    <scope>NUCLEOTIDE SEQUENCE</scope>
    <source>
        <strain evidence="6">NPDC080035</strain>
    </source>
</reference>
<evidence type="ECO:0000256" key="4">
    <source>
        <dbReference type="ARBA" id="ARBA00023163"/>
    </source>
</evidence>
<dbReference type="GO" id="GO:0003700">
    <property type="term" value="F:DNA-binding transcription factor activity"/>
    <property type="evidence" value="ECO:0007669"/>
    <property type="project" value="InterPro"/>
</dbReference>
<dbReference type="Gene3D" id="1.10.10.10">
    <property type="entry name" value="Winged helix-like DNA-binding domain superfamily/Winged helix DNA-binding domain"/>
    <property type="match status" value="1"/>
</dbReference>
<dbReference type="RefSeq" id="WP_348788793.1">
    <property type="nucleotide sequence ID" value="NZ_CP157390.1"/>
</dbReference>
<dbReference type="SUPFAM" id="SSF46785">
    <property type="entry name" value="Winged helix' DNA-binding domain"/>
    <property type="match status" value="1"/>
</dbReference>
<keyword evidence="2" id="KW-0805">Transcription regulation</keyword>
<evidence type="ECO:0000256" key="3">
    <source>
        <dbReference type="ARBA" id="ARBA00023125"/>
    </source>
</evidence>
<dbReference type="InterPro" id="IPR005119">
    <property type="entry name" value="LysR_subst-bd"/>
</dbReference>
<dbReference type="GO" id="GO:0000976">
    <property type="term" value="F:transcription cis-regulatory region binding"/>
    <property type="evidence" value="ECO:0007669"/>
    <property type="project" value="TreeGrafter"/>
</dbReference>
<dbReference type="Pfam" id="PF00126">
    <property type="entry name" value="HTH_1"/>
    <property type="match status" value="1"/>
</dbReference>
<dbReference type="SUPFAM" id="SSF53850">
    <property type="entry name" value="Periplasmic binding protein-like II"/>
    <property type="match status" value="1"/>
</dbReference>